<dbReference type="InParanoid" id="A0A194XGC6"/>
<dbReference type="RefSeq" id="XP_018073544.1">
    <property type="nucleotide sequence ID" value="XM_018207833.1"/>
</dbReference>
<dbReference type="GeneID" id="28817559"/>
<dbReference type="Proteomes" id="UP000070700">
    <property type="component" value="Unassembled WGS sequence"/>
</dbReference>
<name>A0A194XGC6_MOLSC</name>
<dbReference type="OrthoDB" id="5340163at2759"/>
<organism evidence="1 2">
    <name type="scientific">Mollisia scopiformis</name>
    <name type="common">Conifer needle endophyte fungus</name>
    <name type="synonym">Phialocephala scopiformis</name>
    <dbReference type="NCBI Taxonomy" id="149040"/>
    <lineage>
        <taxon>Eukaryota</taxon>
        <taxon>Fungi</taxon>
        <taxon>Dikarya</taxon>
        <taxon>Ascomycota</taxon>
        <taxon>Pezizomycotina</taxon>
        <taxon>Leotiomycetes</taxon>
        <taxon>Helotiales</taxon>
        <taxon>Mollisiaceae</taxon>
        <taxon>Mollisia</taxon>
    </lineage>
</organism>
<sequence length="761" mass="88100">MHQRRKIADHFLRFPAQSIIRSMAESSKSGQDSRYHHFIPQFILRNFAHEYRPQNKKGNKKWKSKQGFYPGDKLINGVDISSDQVKLTESKVNKTFGIQDLYLDVRHQTNKQNVEEMFSKLEGQAAGIITKIRKTFEAGDEQVALRRTERDIIRKFLFIMKYRGSIFRRRFCGESADDYVGEDKEEFVEYMRKKGFEQPIEVWLDNIRAFLEINIDVNSDWIGNLMEKSYPRDAMWFVLLVDWYYLSLCTPSNSDDEFIMTENGYGIFEGPTSTTTDIETGDVEISAYTEYHIFAHISPKLTMILRAAILPLAVEDVVEDAKVMREMLLEMSQMPHHNPETATSFLADLPLTKPHNSYTTFVDGVPTSITGQEPVFSPNDIFYFRFFPLSSDHIGKINTVFFEEAYSTSIIAFKSKTGLLRALEFYLAFEDEDRLRNFKQVGPADDDFRRLYLRKLENVVKLLGGNATAKLKLRKEEITSHHVTESYLIPDQVQEMIQEDETMTGIYTKLCCKPKLDPEDFEQAQMMLRLRIKIDTWTSGLDEGFREKVRQDLGKLYCRLPPQRLWIYLKRLRFMFKGCTILDPYGEILDSEFSLEDFHGPEDAVANMWEKFLPGRFPHVMYHATTIHLRLTDPNFGLKSEMTPDDDGFKRLRQDHVLAFGPQGSICDCGIPDLQDLARDLKLEFIICPPSFGESDAMLNMLLGPEESLERAVRGAVTEDFFAVMGDELREEGMMDLMVVLFEIVYPVFGYRRSVPWSAAG</sequence>
<dbReference type="KEGG" id="psco:LY89DRAFT_479643"/>
<evidence type="ECO:0008006" key="3">
    <source>
        <dbReference type="Google" id="ProtNLM"/>
    </source>
</evidence>
<dbReference type="EMBL" id="KQ947411">
    <property type="protein sequence ID" value="KUJ19189.1"/>
    <property type="molecule type" value="Genomic_DNA"/>
</dbReference>
<dbReference type="InterPro" id="IPR025332">
    <property type="entry name" value="DUF4238"/>
</dbReference>
<proteinExistence type="predicted"/>
<reference evidence="1 2" key="1">
    <citation type="submission" date="2015-10" db="EMBL/GenBank/DDBJ databases">
        <title>Full genome of DAOMC 229536 Phialocephala scopiformis, a fungal endophyte of spruce producing the potent anti-insectan compound rugulosin.</title>
        <authorList>
            <consortium name="DOE Joint Genome Institute"/>
            <person name="Walker A.K."/>
            <person name="Frasz S.L."/>
            <person name="Seifert K.A."/>
            <person name="Miller J.D."/>
            <person name="Mondo S.J."/>
            <person name="Labutti K."/>
            <person name="Lipzen A."/>
            <person name="Dockter R."/>
            <person name="Kennedy M."/>
            <person name="Grigoriev I.V."/>
            <person name="Spatafora J.W."/>
        </authorList>
    </citation>
    <scope>NUCLEOTIDE SEQUENCE [LARGE SCALE GENOMIC DNA]</scope>
    <source>
        <strain evidence="1 2">CBS 120377</strain>
    </source>
</reference>
<dbReference type="STRING" id="149040.A0A194XGC6"/>
<evidence type="ECO:0000313" key="1">
    <source>
        <dbReference type="EMBL" id="KUJ19189.1"/>
    </source>
</evidence>
<dbReference type="AlphaFoldDB" id="A0A194XGC6"/>
<evidence type="ECO:0000313" key="2">
    <source>
        <dbReference type="Proteomes" id="UP000070700"/>
    </source>
</evidence>
<gene>
    <name evidence="1" type="ORF">LY89DRAFT_479643</name>
</gene>
<protein>
    <recommendedName>
        <fullName evidence="3">DUF4238 domain-containing protein</fullName>
    </recommendedName>
</protein>
<dbReference type="Pfam" id="PF14022">
    <property type="entry name" value="DUF4238"/>
    <property type="match status" value="1"/>
</dbReference>
<keyword evidence="2" id="KW-1185">Reference proteome</keyword>
<accession>A0A194XGC6</accession>